<feature type="binding site" evidence="8">
    <location>
        <position position="75"/>
    </location>
    <ligand>
        <name>phosphate</name>
        <dbReference type="ChEBI" id="CHEBI:43474"/>
    </ligand>
</feature>
<comment type="pathway">
    <text evidence="2 7">Purine metabolism; purine nucleoside salvage.</text>
</comment>
<dbReference type="InterPro" id="IPR035994">
    <property type="entry name" value="Nucleoside_phosphorylase_sf"/>
</dbReference>
<dbReference type="EC" id="2.4.2.1" evidence="7"/>
<comment type="catalytic activity">
    <reaction evidence="6">
        <text>a purine 2'-deoxy-D-ribonucleoside + phosphate = a purine nucleobase + 2-deoxy-alpha-D-ribose 1-phosphate</text>
        <dbReference type="Rhea" id="RHEA:36431"/>
        <dbReference type="ChEBI" id="CHEBI:26386"/>
        <dbReference type="ChEBI" id="CHEBI:43474"/>
        <dbReference type="ChEBI" id="CHEBI:57259"/>
        <dbReference type="ChEBI" id="CHEBI:142361"/>
        <dbReference type="EC" id="2.4.2.1"/>
    </reaction>
</comment>
<dbReference type="InterPro" id="IPR011268">
    <property type="entry name" value="Purine_phosphorylase"/>
</dbReference>
<evidence type="ECO:0000256" key="2">
    <source>
        <dbReference type="ARBA" id="ARBA00005058"/>
    </source>
</evidence>
<dbReference type="GO" id="GO:0009116">
    <property type="term" value="P:nucleoside metabolic process"/>
    <property type="evidence" value="ECO:0007669"/>
    <property type="project" value="InterPro"/>
</dbReference>
<dbReference type="RefSeq" id="WP_158036408.1">
    <property type="nucleotide sequence ID" value="NZ_BAAAZV010000020.1"/>
</dbReference>
<keyword evidence="5 7" id="KW-0808">Transferase</keyword>
<organism evidence="11 12">
    <name type="scientific">Pseudoclavibacter caeni</name>
    <dbReference type="NCBI Taxonomy" id="908846"/>
    <lineage>
        <taxon>Bacteria</taxon>
        <taxon>Bacillati</taxon>
        <taxon>Actinomycetota</taxon>
        <taxon>Actinomycetes</taxon>
        <taxon>Micrococcales</taxon>
        <taxon>Microbacteriaceae</taxon>
        <taxon>Pseudoclavibacter</taxon>
    </lineage>
</organism>
<evidence type="ECO:0000256" key="3">
    <source>
        <dbReference type="ARBA" id="ARBA00006751"/>
    </source>
</evidence>
<name>A0A7C8FUF3_9MICO</name>
<comment type="similarity">
    <text evidence="3 7">Belongs to the PNP/MTAP phosphorylase family.</text>
</comment>
<gene>
    <name evidence="11" type="ORF">F8O02_06340</name>
</gene>
<dbReference type="UniPathway" id="UPA00606"/>
<dbReference type="PANTHER" id="PTHR11904:SF9">
    <property type="entry name" value="PURINE NUCLEOSIDE PHOSPHORYLASE-RELATED"/>
    <property type="match status" value="1"/>
</dbReference>
<evidence type="ECO:0000256" key="4">
    <source>
        <dbReference type="ARBA" id="ARBA00022676"/>
    </source>
</evidence>
<evidence type="ECO:0000256" key="9">
    <source>
        <dbReference type="SAM" id="MobiDB-lite"/>
    </source>
</evidence>
<evidence type="ECO:0000313" key="11">
    <source>
        <dbReference type="EMBL" id="KAB1631939.1"/>
    </source>
</evidence>
<accession>A0A7C8FUF3</accession>
<dbReference type="AlphaFoldDB" id="A0A7C8FUF3"/>
<evidence type="ECO:0000256" key="6">
    <source>
        <dbReference type="ARBA" id="ARBA00048556"/>
    </source>
</evidence>
<evidence type="ECO:0000256" key="8">
    <source>
        <dbReference type="PIRSR" id="PIRSR000477-2"/>
    </source>
</evidence>
<dbReference type="PIRSF" id="PIRSF000477">
    <property type="entry name" value="PurNPase"/>
    <property type="match status" value="1"/>
</dbReference>
<dbReference type="Pfam" id="PF01048">
    <property type="entry name" value="PNP_UDP_1"/>
    <property type="match status" value="1"/>
</dbReference>
<dbReference type="Gene3D" id="3.40.50.1580">
    <property type="entry name" value="Nucleoside phosphorylase domain"/>
    <property type="match status" value="1"/>
</dbReference>
<feature type="compositionally biased region" description="Low complexity" evidence="9">
    <location>
        <begin position="10"/>
        <end position="23"/>
    </location>
</feature>
<feature type="binding site" evidence="8">
    <location>
        <position position="160"/>
    </location>
    <ligand>
        <name>phosphate</name>
        <dbReference type="ChEBI" id="CHEBI:43474"/>
    </ligand>
</feature>
<dbReference type="GO" id="GO:0005737">
    <property type="term" value="C:cytoplasm"/>
    <property type="evidence" value="ECO:0007669"/>
    <property type="project" value="TreeGrafter"/>
</dbReference>
<evidence type="ECO:0000313" key="12">
    <source>
        <dbReference type="Proteomes" id="UP000481339"/>
    </source>
</evidence>
<comment type="caution">
    <text evidence="11">The sequence shown here is derived from an EMBL/GenBank/DDBJ whole genome shotgun (WGS) entry which is preliminary data.</text>
</comment>
<protein>
    <recommendedName>
        <fullName evidence="7">Purine nucleoside phosphorylase</fullName>
        <ecNumber evidence="7">2.4.2.1</ecNumber>
    </recommendedName>
    <alternativeName>
        <fullName evidence="7">Inosine-guanosine phosphorylase</fullName>
    </alternativeName>
</protein>
<reference evidence="11 12" key="1">
    <citation type="submission" date="2019-09" db="EMBL/GenBank/DDBJ databases">
        <title>Phylogeny of genus Pseudoclavibacter and closely related genus.</title>
        <authorList>
            <person name="Li Y."/>
        </authorList>
    </citation>
    <scope>NUCLEOTIDE SEQUENCE [LARGE SCALE GENOMIC DNA]</scope>
    <source>
        <strain evidence="11 12">JCM 16921</strain>
    </source>
</reference>
<dbReference type="CDD" id="cd09009">
    <property type="entry name" value="PNP-EcPNPII_like"/>
    <property type="match status" value="1"/>
</dbReference>
<dbReference type="InterPro" id="IPR000845">
    <property type="entry name" value="Nucleoside_phosphorylase_d"/>
</dbReference>
<dbReference type="NCBIfam" id="NF006054">
    <property type="entry name" value="PRK08202.1"/>
    <property type="match status" value="1"/>
</dbReference>
<feature type="region of interest" description="Disordered" evidence="9">
    <location>
        <begin position="1"/>
        <end position="46"/>
    </location>
</feature>
<proteinExistence type="inferred from homology"/>
<feature type="binding site" evidence="8">
    <location>
        <position position="107"/>
    </location>
    <ligand>
        <name>phosphate</name>
        <dbReference type="ChEBI" id="CHEBI:43474"/>
    </ligand>
</feature>
<dbReference type="PANTHER" id="PTHR11904">
    <property type="entry name" value="METHYLTHIOADENOSINE/PURINE NUCLEOSIDE PHOSPHORYLASE"/>
    <property type="match status" value="1"/>
</dbReference>
<keyword evidence="4 7" id="KW-0328">Glycosyltransferase</keyword>
<feature type="binding site" evidence="8">
    <location>
        <position position="248"/>
    </location>
    <ligand>
        <name>phosphate</name>
        <dbReference type="ChEBI" id="CHEBI:43474"/>
    </ligand>
</feature>
<evidence type="ECO:0000256" key="1">
    <source>
        <dbReference type="ARBA" id="ARBA00002678"/>
    </source>
</evidence>
<dbReference type="SUPFAM" id="SSF53167">
    <property type="entry name" value="Purine and uridine phosphorylases"/>
    <property type="match status" value="1"/>
</dbReference>
<dbReference type="GO" id="GO:0004731">
    <property type="term" value="F:purine-nucleoside phosphorylase activity"/>
    <property type="evidence" value="ECO:0007669"/>
    <property type="project" value="UniProtKB-EC"/>
</dbReference>
<evidence type="ECO:0000259" key="10">
    <source>
        <dbReference type="Pfam" id="PF01048"/>
    </source>
</evidence>
<feature type="binding site" evidence="8">
    <location>
        <begin position="128"/>
        <end position="130"/>
    </location>
    <ligand>
        <name>phosphate</name>
        <dbReference type="ChEBI" id="CHEBI:43474"/>
    </ligand>
</feature>
<evidence type="ECO:0000256" key="7">
    <source>
        <dbReference type="PIRNR" id="PIRNR000477"/>
    </source>
</evidence>
<dbReference type="NCBIfam" id="TIGR01697">
    <property type="entry name" value="PNPH-PUNA-XAPA"/>
    <property type="match status" value="1"/>
</dbReference>
<evidence type="ECO:0000256" key="5">
    <source>
        <dbReference type="ARBA" id="ARBA00022679"/>
    </source>
</evidence>
<dbReference type="OrthoDB" id="1523230at2"/>
<dbReference type="Proteomes" id="UP000481339">
    <property type="component" value="Unassembled WGS sequence"/>
</dbReference>
<feature type="compositionally biased region" description="Pro residues" evidence="9">
    <location>
        <begin position="24"/>
        <end position="39"/>
    </location>
</feature>
<feature type="binding site" evidence="8">
    <location>
        <position position="271"/>
    </location>
    <ligand>
        <name>a purine D-ribonucleoside</name>
        <dbReference type="ChEBI" id="CHEBI:142355"/>
    </ligand>
</feature>
<dbReference type="EMBL" id="WBKA01000004">
    <property type="protein sequence ID" value="KAB1631939.1"/>
    <property type="molecule type" value="Genomic_DNA"/>
</dbReference>
<sequence>MAASPDSLEPTASAPTSPAADAPVPVPRTPDAPATPAPPAAGATDDGAALARAAADRIRRAAGVDRVAAAVVLGSGWGAAASRLGETLVTLDAGDVPGFHASGVPGHAGTLAVSRLADGRVLLQIAARTHLYEGRGVDAVVHGVRTAAALGARTLVLTNGCGSTTPRLRPGTPVLIADHINLTGISPLCGPRFVSMSDAYAPRLRALAREVRPELPEGVYAQFRGPQYETPAEVRMARALGADLVGMSTALETVAARALGLDVLGLSLVTNAAAGCAPAEDASGEAAPLSHAEVLATGRNAAPMLAELLADLMEKIA</sequence>
<feature type="binding site" evidence="8">
    <location>
        <position position="229"/>
    </location>
    <ligand>
        <name>a purine D-ribonucleoside</name>
        <dbReference type="ChEBI" id="CHEBI:142355"/>
    </ligand>
</feature>
<keyword evidence="12" id="KW-1185">Reference proteome</keyword>
<comment type="function">
    <text evidence="1">The purine nucleoside phosphorylases catalyze the phosphorolytic breakdown of the N-glycosidic bond in the beta-(deoxy)ribonucleoside molecules, with the formation of the corresponding free purine bases and pentose-1-phosphate. Cleaves guanosine, inosine, 2'-deoxyguanosine and 2'-deoxyinosine.</text>
</comment>
<feature type="domain" description="Nucleoside phosphorylase" evidence="10">
    <location>
        <begin position="70"/>
        <end position="312"/>
    </location>
</feature>